<accession>A0A8C9ZNX7</accession>
<dbReference type="Ensembl" id="ENSSLUT00000043927.1">
    <property type="protein sequence ID" value="ENSSLUP00000042570.1"/>
    <property type="gene ID" value="ENSSLUG00000018914.1"/>
</dbReference>
<dbReference type="InterPro" id="IPR007110">
    <property type="entry name" value="Ig-like_dom"/>
</dbReference>
<organism evidence="2 3">
    <name type="scientific">Sander lucioperca</name>
    <name type="common">Pike-perch</name>
    <name type="synonym">Perca lucioperca</name>
    <dbReference type="NCBI Taxonomy" id="283035"/>
    <lineage>
        <taxon>Eukaryota</taxon>
        <taxon>Metazoa</taxon>
        <taxon>Chordata</taxon>
        <taxon>Craniata</taxon>
        <taxon>Vertebrata</taxon>
        <taxon>Euteleostomi</taxon>
        <taxon>Actinopterygii</taxon>
        <taxon>Neopterygii</taxon>
        <taxon>Teleostei</taxon>
        <taxon>Neoteleostei</taxon>
        <taxon>Acanthomorphata</taxon>
        <taxon>Eupercaria</taxon>
        <taxon>Perciformes</taxon>
        <taxon>Percoidei</taxon>
        <taxon>Percidae</taxon>
        <taxon>Luciopercinae</taxon>
        <taxon>Sander</taxon>
    </lineage>
</organism>
<dbReference type="Gene3D" id="2.60.40.10">
    <property type="entry name" value="Immunoglobulins"/>
    <property type="match status" value="1"/>
</dbReference>
<sequence length="85" mass="9442">MVSFSPECKGEDRVIQATGDVITTEGETVTLGCTFETTRASPNLLWYKQENLPSTSLLSSAKPKHVDENNKSLSGQTRRWSCMFV</sequence>
<reference evidence="2" key="2">
    <citation type="submission" date="2025-09" db="UniProtKB">
        <authorList>
            <consortium name="Ensembl"/>
        </authorList>
    </citation>
    <scope>IDENTIFICATION</scope>
</reference>
<dbReference type="AlphaFoldDB" id="A0A8C9ZNX7"/>
<evidence type="ECO:0000313" key="2">
    <source>
        <dbReference type="Ensembl" id="ENSSLUP00000042570.1"/>
    </source>
</evidence>
<evidence type="ECO:0000259" key="1">
    <source>
        <dbReference type="PROSITE" id="PS50835"/>
    </source>
</evidence>
<dbReference type="Proteomes" id="UP000694568">
    <property type="component" value="Unplaced"/>
</dbReference>
<dbReference type="InterPro" id="IPR036179">
    <property type="entry name" value="Ig-like_dom_sf"/>
</dbReference>
<reference evidence="2" key="1">
    <citation type="submission" date="2025-08" db="UniProtKB">
        <authorList>
            <consortium name="Ensembl"/>
        </authorList>
    </citation>
    <scope>IDENTIFICATION</scope>
</reference>
<name>A0A8C9ZNX7_SANLU</name>
<proteinExistence type="predicted"/>
<protein>
    <recommendedName>
        <fullName evidence="1">Ig-like domain-containing protein</fullName>
    </recommendedName>
</protein>
<evidence type="ECO:0000313" key="3">
    <source>
        <dbReference type="Proteomes" id="UP000694568"/>
    </source>
</evidence>
<dbReference type="InterPro" id="IPR013783">
    <property type="entry name" value="Ig-like_fold"/>
</dbReference>
<keyword evidence="3" id="KW-1185">Reference proteome</keyword>
<dbReference type="GeneTree" id="ENSGT01140000283010"/>
<feature type="domain" description="Ig-like" evidence="1">
    <location>
        <begin position="6"/>
        <end position="85"/>
    </location>
</feature>
<dbReference type="SUPFAM" id="SSF48726">
    <property type="entry name" value="Immunoglobulin"/>
    <property type="match status" value="1"/>
</dbReference>
<dbReference type="PROSITE" id="PS50835">
    <property type="entry name" value="IG_LIKE"/>
    <property type="match status" value="1"/>
</dbReference>